<accession>A0A7J6T882</accession>
<sequence length="109" mass="12335">PSEDEIVLHFSFFEGTSAMPMMNSVSTLLLFAQALVICTAQDVGRFGHMESFFNMYYDVNENKEATLTVEVPRPLHGRGDIPQREEFTYGPHPLRKKGGSYTIDFGKLE</sequence>
<dbReference type="Proteomes" id="UP000553632">
    <property type="component" value="Unassembled WGS sequence"/>
</dbReference>
<feature type="region of interest" description="Disordered" evidence="1">
    <location>
        <begin position="73"/>
        <end position="109"/>
    </location>
</feature>
<protein>
    <submittedName>
        <fullName evidence="3">Uncharacterized protein</fullName>
    </submittedName>
</protein>
<organism evidence="3 4">
    <name type="scientific">Perkinsus olseni</name>
    <name type="common">Perkinsus atlanticus</name>
    <dbReference type="NCBI Taxonomy" id="32597"/>
    <lineage>
        <taxon>Eukaryota</taxon>
        <taxon>Sar</taxon>
        <taxon>Alveolata</taxon>
        <taxon>Perkinsozoa</taxon>
        <taxon>Perkinsea</taxon>
        <taxon>Perkinsida</taxon>
        <taxon>Perkinsidae</taxon>
        <taxon>Perkinsus</taxon>
    </lineage>
</organism>
<keyword evidence="2" id="KW-1133">Transmembrane helix</keyword>
<keyword evidence="2" id="KW-0472">Membrane</keyword>
<dbReference type="EMBL" id="JABANO010013139">
    <property type="protein sequence ID" value="KAF4740610.1"/>
    <property type="molecule type" value="Genomic_DNA"/>
</dbReference>
<evidence type="ECO:0000313" key="4">
    <source>
        <dbReference type="Proteomes" id="UP000553632"/>
    </source>
</evidence>
<feature type="non-terminal residue" evidence="3">
    <location>
        <position position="1"/>
    </location>
</feature>
<keyword evidence="2" id="KW-0812">Transmembrane</keyword>
<evidence type="ECO:0000313" key="3">
    <source>
        <dbReference type="EMBL" id="KAF4740610.1"/>
    </source>
</evidence>
<proteinExistence type="predicted"/>
<feature type="compositionally biased region" description="Basic and acidic residues" evidence="1">
    <location>
        <begin position="77"/>
        <end position="87"/>
    </location>
</feature>
<name>A0A7J6T882_PEROL</name>
<keyword evidence="4" id="KW-1185">Reference proteome</keyword>
<evidence type="ECO:0000256" key="2">
    <source>
        <dbReference type="SAM" id="Phobius"/>
    </source>
</evidence>
<gene>
    <name evidence="3" type="ORF">FOZ63_014113</name>
</gene>
<feature type="transmembrane region" description="Helical" evidence="2">
    <location>
        <begin position="20"/>
        <end position="40"/>
    </location>
</feature>
<evidence type="ECO:0000256" key="1">
    <source>
        <dbReference type="SAM" id="MobiDB-lite"/>
    </source>
</evidence>
<dbReference type="AlphaFoldDB" id="A0A7J6T882"/>
<comment type="caution">
    <text evidence="3">The sequence shown here is derived from an EMBL/GenBank/DDBJ whole genome shotgun (WGS) entry which is preliminary data.</text>
</comment>
<reference evidence="3 4" key="1">
    <citation type="submission" date="2020-04" db="EMBL/GenBank/DDBJ databases">
        <title>Perkinsus olseni comparative genomics.</title>
        <authorList>
            <person name="Bogema D.R."/>
        </authorList>
    </citation>
    <scope>NUCLEOTIDE SEQUENCE [LARGE SCALE GENOMIC DNA]</scope>
    <source>
        <strain evidence="3 4">ATCC PRA-207</strain>
    </source>
</reference>
<feature type="non-terminal residue" evidence="3">
    <location>
        <position position="109"/>
    </location>
</feature>